<dbReference type="InterPro" id="IPR048394">
    <property type="entry name" value="FakA-like_M"/>
</dbReference>
<gene>
    <name evidence="3" type="ORF">RAJCM14343_4113</name>
</gene>
<proteinExistence type="predicted"/>
<dbReference type="Pfam" id="PF21645">
    <property type="entry name" value="FakA-like_M"/>
    <property type="match status" value="1"/>
</dbReference>
<evidence type="ECO:0000313" key="3">
    <source>
        <dbReference type="EMBL" id="GES38845.1"/>
    </source>
</evidence>
<dbReference type="PROSITE" id="PS51480">
    <property type="entry name" value="DHAL"/>
    <property type="match status" value="1"/>
</dbReference>
<keyword evidence="3" id="KW-0418">Kinase</keyword>
<name>A0ABQ0YQI7_9NOCA</name>
<protein>
    <submittedName>
        <fullName evidence="3">Dihydroxyacetone kinase family protein</fullName>
    </submittedName>
</protein>
<keyword evidence="4" id="KW-1185">Reference proteome</keyword>
<accession>A0ABQ0YQI7</accession>
<dbReference type="Pfam" id="PF13684">
    <property type="entry name" value="FakA-like_C"/>
    <property type="match status" value="1"/>
</dbReference>
<dbReference type="SMART" id="SM01120">
    <property type="entry name" value="Dak2"/>
    <property type="match status" value="1"/>
</dbReference>
<dbReference type="InterPro" id="IPR036117">
    <property type="entry name" value="DhaL_dom_sf"/>
</dbReference>
<dbReference type="Gene3D" id="1.25.40.340">
    <property type="match status" value="1"/>
</dbReference>
<evidence type="ECO:0000256" key="1">
    <source>
        <dbReference type="SAM" id="MobiDB-lite"/>
    </source>
</evidence>
<dbReference type="SMART" id="SM01121">
    <property type="entry name" value="Dak1_2"/>
    <property type="match status" value="1"/>
</dbReference>
<dbReference type="InterPro" id="IPR050270">
    <property type="entry name" value="DegV_domain_contain"/>
</dbReference>
<evidence type="ECO:0000313" key="4">
    <source>
        <dbReference type="Proteomes" id="UP000325466"/>
    </source>
</evidence>
<dbReference type="InterPro" id="IPR019986">
    <property type="entry name" value="YloV-like"/>
</dbReference>
<feature type="region of interest" description="Disordered" evidence="1">
    <location>
        <begin position="211"/>
        <end position="240"/>
    </location>
</feature>
<dbReference type="RefSeq" id="WP_043796602.1">
    <property type="nucleotide sequence ID" value="NZ_BAAAYP010000012.1"/>
</dbReference>
<organism evidence="3 4">
    <name type="scientific">Rhodococcus aetherivorans</name>
    <dbReference type="NCBI Taxonomy" id="191292"/>
    <lineage>
        <taxon>Bacteria</taxon>
        <taxon>Bacillati</taxon>
        <taxon>Actinomycetota</taxon>
        <taxon>Actinomycetes</taxon>
        <taxon>Mycobacteriales</taxon>
        <taxon>Nocardiaceae</taxon>
        <taxon>Rhodococcus</taxon>
    </lineage>
</organism>
<dbReference type="EMBL" id="BLAH01000103">
    <property type="protein sequence ID" value="GES38845.1"/>
    <property type="molecule type" value="Genomic_DNA"/>
</dbReference>
<dbReference type="GO" id="GO:0016301">
    <property type="term" value="F:kinase activity"/>
    <property type="evidence" value="ECO:0007669"/>
    <property type="project" value="UniProtKB-KW"/>
</dbReference>
<dbReference type="InterPro" id="IPR004007">
    <property type="entry name" value="DhaL_dom"/>
</dbReference>
<evidence type="ECO:0000259" key="2">
    <source>
        <dbReference type="PROSITE" id="PS51480"/>
    </source>
</evidence>
<dbReference type="PANTHER" id="PTHR33434:SF4">
    <property type="entry name" value="PHOSPHATASE PROTEIN"/>
    <property type="match status" value="1"/>
</dbReference>
<dbReference type="NCBIfam" id="TIGR03599">
    <property type="entry name" value="YloV"/>
    <property type="match status" value="1"/>
</dbReference>
<dbReference type="PANTHER" id="PTHR33434">
    <property type="entry name" value="DEGV DOMAIN-CONTAINING PROTEIN DR_1986-RELATED"/>
    <property type="match status" value="1"/>
</dbReference>
<reference evidence="3 4" key="1">
    <citation type="journal article" date="2018" name="Biodegradation">
        <title>1,4-Dioxane degradation characteristics of Rhodococcus aetherivorans JCM 14343.</title>
        <authorList>
            <person name="Inoue D."/>
            <person name="Tsunoda T."/>
            <person name="Yamamoto N."/>
            <person name="Ike M."/>
            <person name="Sei K."/>
        </authorList>
    </citation>
    <scope>NUCLEOTIDE SEQUENCE [LARGE SCALE GENOMIC DNA]</scope>
    <source>
        <strain evidence="3 4">JCM 14343</strain>
    </source>
</reference>
<dbReference type="Pfam" id="PF02734">
    <property type="entry name" value="Dak2"/>
    <property type="match status" value="1"/>
</dbReference>
<dbReference type="InterPro" id="IPR033470">
    <property type="entry name" value="FakA-like_C"/>
</dbReference>
<keyword evidence="3" id="KW-0808">Transferase</keyword>
<feature type="domain" description="DhaL" evidence="2">
    <location>
        <begin position="11"/>
        <end position="204"/>
    </location>
</feature>
<comment type="caution">
    <text evidence="3">The sequence shown here is derived from an EMBL/GenBank/DDBJ whole genome shotgun (WGS) entry which is preliminary data.</text>
</comment>
<dbReference type="SUPFAM" id="SSF101473">
    <property type="entry name" value="DhaL-like"/>
    <property type="match status" value="1"/>
</dbReference>
<feature type="compositionally biased region" description="Basic and acidic residues" evidence="1">
    <location>
        <begin position="231"/>
        <end position="240"/>
    </location>
</feature>
<dbReference type="Proteomes" id="UP000325466">
    <property type="component" value="Unassembled WGS sequence"/>
</dbReference>
<sequence length="546" mass="56228">MLEVGEAVDGTALRRWVDLGLRALAERRDEINSLNVFPVPDGDTGTNLLVTLRSAAAELDTSAADAEDVATIVGALARGAFHGARGNSGVLLAQMLRGLADALDGAVVVDGAALGRAWRHAADLVTRALSCPAEGTIVSVLHAAADGAHAAGRSGSLVTVATAAADAAAEALQRTTAQLDVLAEAGVVDAGGLGLLLLLDAFVETVSGRRPDRAPIATSKPGAPARRGGHNGHEPRHGGDQDFEVMYFVEGSDTARMDTLRTRLDALGDSVAVVGDGAGTWSVHVHCCDAGAAVEAGLEAGRLHQVTVTCFALEAQQRIGVGPVASGAGSRSVLAVVAGDGAAELFEAEGAAIVRADDPITRRHLLDAIRRLGSRDVMVLPNGALPAQELVAVGAAARDHRREVMFLPCSSMVQGLASLAVHDPGREAADDAFAMSEAAAATRWGSLRIANERALTWVGTCEPGHSLGLSGHDVVVIEHDLVTAGASLLDKVLAAGGELVTMLVGFDAPDGLAERLTRHVNDRHPEVEVLVYHGGQRSDLLQLGVE</sequence>